<feature type="transmembrane region" description="Helical" evidence="1">
    <location>
        <begin position="213"/>
        <end position="234"/>
    </location>
</feature>
<feature type="transmembrane region" description="Helical" evidence="1">
    <location>
        <begin position="6"/>
        <end position="22"/>
    </location>
</feature>
<dbReference type="Proteomes" id="UP000008281">
    <property type="component" value="Unassembled WGS sequence"/>
</dbReference>
<dbReference type="AlphaFoldDB" id="E3MBT7"/>
<proteinExistence type="predicted"/>
<keyword evidence="1" id="KW-0812">Transmembrane</keyword>
<dbReference type="eggNOG" id="ENOG502TGQA">
    <property type="taxonomic scope" value="Eukaryota"/>
</dbReference>
<evidence type="ECO:0000313" key="2">
    <source>
        <dbReference type="EMBL" id="EFO97866.1"/>
    </source>
</evidence>
<feature type="transmembrane region" description="Helical" evidence="1">
    <location>
        <begin position="171"/>
        <end position="192"/>
    </location>
</feature>
<accession>E3MBT7</accession>
<dbReference type="InterPro" id="IPR019422">
    <property type="entry name" value="7TM_GPCR_serpentine_rcpt_Srh"/>
</dbReference>
<dbReference type="OMA" id="PRCHPKQ"/>
<dbReference type="OrthoDB" id="5849233at2759"/>
<dbReference type="PANTHER" id="PTHR46891">
    <property type="entry name" value="SERPENTINE RECEPTOR, CLASS H-RELATED"/>
    <property type="match status" value="1"/>
</dbReference>
<gene>
    <name evidence="2" type="ORF">CRE_16097</name>
</gene>
<evidence type="ECO:0000313" key="3">
    <source>
        <dbReference type="Proteomes" id="UP000008281"/>
    </source>
</evidence>
<evidence type="ECO:0000256" key="1">
    <source>
        <dbReference type="SAM" id="Phobius"/>
    </source>
</evidence>
<keyword evidence="1" id="KW-1133">Transmembrane helix</keyword>
<feature type="transmembrane region" description="Helical" evidence="1">
    <location>
        <begin position="65"/>
        <end position="85"/>
    </location>
</feature>
<name>E3MBT7_CAERE</name>
<evidence type="ECO:0008006" key="4">
    <source>
        <dbReference type="Google" id="ProtNLM"/>
    </source>
</evidence>
<organism evidence="3">
    <name type="scientific">Caenorhabditis remanei</name>
    <name type="common">Caenorhabditis vulgaris</name>
    <dbReference type="NCBI Taxonomy" id="31234"/>
    <lineage>
        <taxon>Eukaryota</taxon>
        <taxon>Metazoa</taxon>
        <taxon>Ecdysozoa</taxon>
        <taxon>Nematoda</taxon>
        <taxon>Chromadorea</taxon>
        <taxon>Rhabditida</taxon>
        <taxon>Rhabditina</taxon>
        <taxon>Rhabditomorpha</taxon>
        <taxon>Rhabditoidea</taxon>
        <taxon>Rhabditidae</taxon>
        <taxon>Peloderinae</taxon>
        <taxon>Caenorhabditis</taxon>
    </lineage>
</organism>
<dbReference type="InParanoid" id="E3MBT7"/>
<dbReference type="PANTHER" id="PTHR46891:SF1">
    <property type="entry name" value="SERPENTINE RECEPTOR, CLASS H"/>
    <property type="match status" value="1"/>
</dbReference>
<dbReference type="Pfam" id="PF10318">
    <property type="entry name" value="7TM_GPCR_Srh"/>
    <property type="match status" value="1"/>
</dbReference>
<protein>
    <recommendedName>
        <fullName evidence="4">G protein-coupled receptor</fullName>
    </recommendedName>
</protein>
<feature type="transmembrane region" description="Helical" evidence="1">
    <location>
        <begin position="105"/>
        <end position="126"/>
    </location>
</feature>
<keyword evidence="1" id="KW-0472">Membrane</keyword>
<reference evidence="2" key="1">
    <citation type="submission" date="2007-07" db="EMBL/GenBank/DDBJ databases">
        <title>PCAP assembly of the Caenorhabditis remanei genome.</title>
        <authorList>
            <consortium name="The Caenorhabditis remanei Sequencing Consortium"/>
            <person name="Wilson R.K."/>
        </authorList>
    </citation>
    <scope>NUCLEOTIDE SEQUENCE [LARGE SCALE GENOMIC DNA]</scope>
    <source>
        <strain evidence="2">PB4641</strain>
    </source>
</reference>
<dbReference type="HOGENOM" id="CLU_067921_1_1_1"/>
<sequence>MFMHNVHFISTPIYIYILITLFKNKNISSEFYVTFMWLPVTYLPYEVYRTTGWLSRWGVSGLFQFYILTQFVIVIGVSILEMFHFRFIAVVVHHTGGLLMKLPSYGLYVFRGLAVTQVITVAWSTFDGRTLVYQQNRKGALFQKDVNVPKEIGCYTVFIFTPEDPILITNLAIYGVLVFLGLIVALSTVYLINRFLNRAHNLSQETKRLQKMLIVSLFGQSAIHVIMIAFPASYKFIN</sequence>
<dbReference type="EMBL" id="DS268433">
    <property type="protein sequence ID" value="EFO97866.1"/>
    <property type="molecule type" value="Genomic_DNA"/>
</dbReference>
<keyword evidence="3" id="KW-1185">Reference proteome</keyword>